<gene>
    <name evidence="8" type="ORF">M153_8730002684</name>
</gene>
<dbReference type="CDD" id="cd12291">
    <property type="entry name" value="RRM1_La"/>
    <property type="match status" value="1"/>
</dbReference>
<dbReference type="Gene3D" id="1.10.10.10">
    <property type="entry name" value="Winged helix-like DNA-binding domain superfamily/Winged helix DNA-binding domain"/>
    <property type="match status" value="1"/>
</dbReference>
<dbReference type="GO" id="GO:0003729">
    <property type="term" value="F:mRNA binding"/>
    <property type="evidence" value="ECO:0007669"/>
    <property type="project" value="TreeGrafter"/>
</dbReference>
<feature type="region of interest" description="Disordered" evidence="5">
    <location>
        <begin position="216"/>
        <end position="255"/>
    </location>
</feature>
<dbReference type="InterPro" id="IPR000504">
    <property type="entry name" value="RRM_dom"/>
</dbReference>
<dbReference type="VEuPathDB" id="MicrosporidiaDB:M153_8730002684"/>
<keyword evidence="2 4" id="KW-0694">RNA-binding</keyword>
<evidence type="ECO:0000256" key="1">
    <source>
        <dbReference type="ARBA" id="ARBA00004123"/>
    </source>
</evidence>
<keyword evidence="3" id="KW-0539">Nucleus</keyword>
<evidence type="ECO:0000256" key="3">
    <source>
        <dbReference type="ARBA" id="ARBA00023242"/>
    </source>
</evidence>
<name>A0A0R0LW15_9MICR</name>
<dbReference type="SUPFAM" id="SSF46785">
    <property type="entry name" value="Winged helix' DNA-binding domain"/>
    <property type="match status" value="1"/>
</dbReference>
<evidence type="ECO:0000259" key="7">
    <source>
        <dbReference type="PROSITE" id="PS50961"/>
    </source>
</evidence>
<dbReference type="InterPro" id="IPR045180">
    <property type="entry name" value="La_dom_prot"/>
</dbReference>
<organism evidence="8 9">
    <name type="scientific">Pseudoloma neurophilia</name>
    <dbReference type="NCBI Taxonomy" id="146866"/>
    <lineage>
        <taxon>Eukaryota</taxon>
        <taxon>Fungi</taxon>
        <taxon>Fungi incertae sedis</taxon>
        <taxon>Microsporidia</taxon>
        <taxon>Pseudoloma</taxon>
    </lineage>
</organism>
<dbReference type="Pfam" id="PF00076">
    <property type="entry name" value="RRM_1"/>
    <property type="match status" value="1"/>
</dbReference>
<dbReference type="GO" id="GO:1990904">
    <property type="term" value="C:ribonucleoprotein complex"/>
    <property type="evidence" value="ECO:0007669"/>
    <property type="project" value="InterPro"/>
</dbReference>
<dbReference type="Gene3D" id="3.30.70.330">
    <property type="match status" value="1"/>
</dbReference>
<evidence type="ECO:0000256" key="2">
    <source>
        <dbReference type="ARBA" id="ARBA00022884"/>
    </source>
</evidence>
<proteinExistence type="predicted"/>
<reference evidence="8 9" key="1">
    <citation type="submission" date="2015-07" db="EMBL/GenBank/DDBJ databases">
        <title>The genome of Pseudoloma neurophilia, a relevant intracellular parasite of the zebrafish.</title>
        <authorList>
            <person name="Ndikumana S."/>
            <person name="Pelin A."/>
            <person name="Sanders J."/>
            <person name="Corradi N."/>
        </authorList>
    </citation>
    <scope>NUCLEOTIDE SEQUENCE [LARGE SCALE GENOMIC DNA]</scope>
    <source>
        <strain evidence="8 9">MK1</strain>
    </source>
</reference>
<dbReference type="PROSITE" id="PS50961">
    <property type="entry name" value="HTH_LA"/>
    <property type="match status" value="1"/>
</dbReference>
<dbReference type="SMART" id="SM00715">
    <property type="entry name" value="LA"/>
    <property type="match status" value="1"/>
</dbReference>
<dbReference type="InterPro" id="IPR036388">
    <property type="entry name" value="WH-like_DNA-bd_sf"/>
</dbReference>
<dbReference type="Proteomes" id="UP000051530">
    <property type="component" value="Unassembled WGS sequence"/>
</dbReference>
<dbReference type="PANTHER" id="PTHR22792:SF140">
    <property type="entry name" value="ACHILLES, ISOFORM A"/>
    <property type="match status" value="1"/>
</dbReference>
<dbReference type="InterPro" id="IPR012677">
    <property type="entry name" value="Nucleotide-bd_a/b_plait_sf"/>
</dbReference>
<evidence type="ECO:0000313" key="8">
    <source>
        <dbReference type="EMBL" id="KRH93450.1"/>
    </source>
</evidence>
<dbReference type="PRINTS" id="PR00302">
    <property type="entry name" value="LUPUSLA"/>
</dbReference>
<sequence>MSIEKRLDFYFSNPNYFRDTFLKTKCEEDGGISIETILTFQKLKELNATADDIKNAVKNTKNVKLEDDKLVKIKDKSYEEYTNRKHDDYTVIIDGLNTDLKLEEIEEYLSQFIKPILIRMKRDAKKQFTGAVLVEFDSIEEANQALEMEIPAHSSTGQSTIPENKKYIAAEGKKDIVAENKSDIAAEGKEDIVAENKTNIVAEGKKDVENKTVTELKSEQANEAKENKSPKIENKTAEAKSKDDAKKKKAVQEPVKKLKPNNLTILTKKDYQNKLQDRNNKKNKTTHFMNLNKNKVFRFEAPENLEIKDIKTIVKNVAFVDLKNKVLRFKHGQEKTEQTVEEIKMTLLPDDELKKYVDDVVFVKKDKKFEKKIEKKRK</sequence>
<dbReference type="PROSITE" id="PS50102">
    <property type="entry name" value="RRM"/>
    <property type="match status" value="1"/>
</dbReference>
<accession>A0A0R0LW15</accession>
<dbReference type="InterPro" id="IPR035979">
    <property type="entry name" value="RBD_domain_sf"/>
</dbReference>
<keyword evidence="9" id="KW-1185">Reference proteome</keyword>
<evidence type="ECO:0000256" key="4">
    <source>
        <dbReference type="PROSITE-ProRule" id="PRU00332"/>
    </source>
</evidence>
<dbReference type="OrthoDB" id="439993at2759"/>
<dbReference type="EMBL" id="LGUB01000333">
    <property type="protein sequence ID" value="KRH93450.1"/>
    <property type="molecule type" value="Genomic_DNA"/>
</dbReference>
<protein>
    <submittedName>
        <fullName evidence="8">RRM domain protein</fullName>
    </submittedName>
</protein>
<feature type="domain" description="HTH La-type RNA-binding" evidence="7">
    <location>
        <begin position="1"/>
        <end position="82"/>
    </location>
</feature>
<dbReference type="InterPro" id="IPR006630">
    <property type="entry name" value="La_HTH"/>
</dbReference>
<evidence type="ECO:0000256" key="5">
    <source>
        <dbReference type="SAM" id="MobiDB-lite"/>
    </source>
</evidence>
<dbReference type="InterPro" id="IPR036390">
    <property type="entry name" value="WH_DNA-bd_sf"/>
</dbReference>
<dbReference type="SUPFAM" id="SSF54928">
    <property type="entry name" value="RNA-binding domain, RBD"/>
    <property type="match status" value="1"/>
</dbReference>
<feature type="domain" description="RRM" evidence="6">
    <location>
        <begin position="89"/>
        <end position="182"/>
    </location>
</feature>
<comment type="caution">
    <text evidence="8">The sequence shown here is derived from an EMBL/GenBank/DDBJ whole genome shotgun (WGS) entry which is preliminary data.</text>
</comment>
<evidence type="ECO:0000313" key="9">
    <source>
        <dbReference type="Proteomes" id="UP000051530"/>
    </source>
</evidence>
<dbReference type="Pfam" id="PF05383">
    <property type="entry name" value="La"/>
    <property type="match status" value="1"/>
</dbReference>
<comment type="subcellular location">
    <subcellularLocation>
        <location evidence="1">Nucleus</location>
    </subcellularLocation>
</comment>
<evidence type="ECO:0000259" key="6">
    <source>
        <dbReference type="PROSITE" id="PS50102"/>
    </source>
</evidence>
<dbReference type="GO" id="GO:0006396">
    <property type="term" value="P:RNA processing"/>
    <property type="evidence" value="ECO:0007669"/>
    <property type="project" value="InterPro"/>
</dbReference>
<dbReference type="InterPro" id="IPR002344">
    <property type="entry name" value="Lupus_La"/>
</dbReference>
<dbReference type="AlphaFoldDB" id="A0A0R0LW15"/>
<dbReference type="PANTHER" id="PTHR22792">
    <property type="entry name" value="LUPUS LA PROTEIN-RELATED"/>
    <property type="match status" value="1"/>
</dbReference>
<dbReference type="GO" id="GO:0005634">
    <property type="term" value="C:nucleus"/>
    <property type="evidence" value="ECO:0007669"/>
    <property type="project" value="UniProtKB-SubCell"/>
</dbReference>